<evidence type="ECO:0000313" key="2">
    <source>
        <dbReference type="Proteomes" id="UP000192513"/>
    </source>
</evidence>
<evidence type="ECO:0008006" key="3">
    <source>
        <dbReference type="Google" id="ProtNLM"/>
    </source>
</evidence>
<protein>
    <recommendedName>
        <fullName evidence="3">TetR family transcriptional regulator</fullName>
    </recommendedName>
</protein>
<keyword evidence="2" id="KW-1185">Reference proteome</keyword>
<comment type="caution">
    <text evidence="1">The sequence shown here is derived from an EMBL/GenBank/DDBJ whole genome shotgun (WGS) entry which is preliminary data.</text>
</comment>
<name>A0A1X0IAG9_9MYCO</name>
<dbReference type="EMBL" id="MVIE01000013">
    <property type="protein sequence ID" value="ORB40998.1"/>
    <property type="molecule type" value="Genomic_DNA"/>
</dbReference>
<proteinExistence type="predicted"/>
<accession>A0A1X0IAG9</accession>
<sequence>MAKAIAQRRGLRTPDGDCGLLAAVSLLLLERALAQWLSALGLGLDDLIRAEFSALPVAPT</sequence>
<dbReference type="AlphaFoldDB" id="A0A1X0IAG9"/>
<dbReference type="Proteomes" id="UP000192513">
    <property type="component" value="Unassembled WGS sequence"/>
</dbReference>
<reference evidence="1 2" key="1">
    <citation type="submission" date="2017-02" db="EMBL/GenBank/DDBJ databases">
        <title>The new phylogeny of genus Mycobacterium.</title>
        <authorList>
            <person name="Tortoli E."/>
            <person name="Trovato A."/>
            <person name="Cirillo D.M."/>
        </authorList>
    </citation>
    <scope>NUCLEOTIDE SEQUENCE [LARGE SCALE GENOMIC DNA]</scope>
    <source>
        <strain evidence="1 2">DSM 45000</strain>
    </source>
</reference>
<gene>
    <name evidence="1" type="ORF">BST39_12325</name>
</gene>
<organism evidence="1 2">
    <name type="scientific">Mycobacterium paraseoulense</name>
    <dbReference type="NCBI Taxonomy" id="590652"/>
    <lineage>
        <taxon>Bacteria</taxon>
        <taxon>Bacillati</taxon>
        <taxon>Actinomycetota</taxon>
        <taxon>Actinomycetes</taxon>
        <taxon>Mycobacteriales</taxon>
        <taxon>Mycobacteriaceae</taxon>
        <taxon>Mycobacterium</taxon>
    </lineage>
</organism>
<evidence type="ECO:0000313" key="1">
    <source>
        <dbReference type="EMBL" id="ORB40998.1"/>
    </source>
</evidence>